<evidence type="ECO:0000313" key="1">
    <source>
        <dbReference type="EMBL" id="KII67086.1"/>
    </source>
</evidence>
<evidence type="ECO:0008006" key="3">
    <source>
        <dbReference type="Google" id="ProtNLM"/>
    </source>
</evidence>
<dbReference type="SUPFAM" id="SSF117281">
    <property type="entry name" value="Kelch motif"/>
    <property type="match status" value="1"/>
</dbReference>
<organism evidence="1 2">
    <name type="scientific">Thelohanellus kitauei</name>
    <name type="common">Myxosporean</name>
    <dbReference type="NCBI Taxonomy" id="669202"/>
    <lineage>
        <taxon>Eukaryota</taxon>
        <taxon>Metazoa</taxon>
        <taxon>Cnidaria</taxon>
        <taxon>Myxozoa</taxon>
        <taxon>Myxosporea</taxon>
        <taxon>Bivalvulida</taxon>
        <taxon>Platysporina</taxon>
        <taxon>Myxobolidae</taxon>
        <taxon>Thelohanellus</taxon>
    </lineage>
</organism>
<dbReference type="InterPro" id="IPR015915">
    <property type="entry name" value="Kelch-typ_b-propeller"/>
</dbReference>
<proteinExistence type="predicted"/>
<name>A0A0C2MJ17_THEKT</name>
<evidence type="ECO:0000313" key="2">
    <source>
        <dbReference type="Proteomes" id="UP000031668"/>
    </source>
</evidence>
<dbReference type="AlphaFoldDB" id="A0A0C2MJ17"/>
<sequence>MIFDFSISTWTTRTTNSKTDQYPEDRIEEAFAFSNRHGYLSGGKISDTLYSDIWRIDLETLEWVKLDYSTQTGLDINCTCIVDDCYLFRIGGYESDSDELKVFERLTIQPPGLYRLCLESISRSQNLEINGISLPTSIMDELY</sequence>
<accession>A0A0C2MJ17</accession>
<comment type="caution">
    <text evidence="1">The sequence shown here is derived from an EMBL/GenBank/DDBJ whole genome shotgun (WGS) entry which is preliminary data.</text>
</comment>
<dbReference type="OrthoDB" id="5948822at2759"/>
<dbReference type="EMBL" id="JWZT01003310">
    <property type="protein sequence ID" value="KII67086.1"/>
    <property type="molecule type" value="Genomic_DNA"/>
</dbReference>
<reference evidence="1 2" key="1">
    <citation type="journal article" date="2014" name="Genome Biol. Evol.">
        <title>The genome of the myxosporean Thelohanellus kitauei shows adaptations to nutrient acquisition within its fish host.</title>
        <authorList>
            <person name="Yang Y."/>
            <person name="Xiong J."/>
            <person name="Zhou Z."/>
            <person name="Huo F."/>
            <person name="Miao W."/>
            <person name="Ran C."/>
            <person name="Liu Y."/>
            <person name="Zhang J."/>
            <person name="Feng J."/>
            <person name="Wang M."/>
            <person name="Wang M."/>
            <person name="Wang L."/>
            <person name="Yao B."/>
        </authorList>
    </citation>
    <scope>NUCLEOTIDE SEQUENCE [LARGE SCALE GENOMIC DNA]</scope>
    <source>
        <strain evidence="1">Wuqing</strain>
    </source>
</reference>
<protein>
    <recommendedName>
        <fullName evidence="3">Kelch domain-containing protein 10</fullName>
    </recommendedName>
</protein>
<keyword evidence="2" id="KW-1185">Reference proteome</keyword>
<dbReference type="Gene3D" id="2.120.10.80">
    <property type="entry name" value="Kelch-type beta propeller"/>
    <property type="match status" value="1"/>
</dbReference>
<dbReference type="Proteomes" id="UP000031668">
    <property type="component" value="Unassembled WGS sequence"/>
</dbReference>
<gene>
    <name evidence="1" type="ORF">RF11_00992</name>
</gene>